<keyword evidence="4" id="KW-0472">Membrane</keyword>
<evidence type="ECO:0000256" key="4">
    <source>
        <dbReference type="ARBA" id="ARBA00023136"/>
    </source>
</evidence>
<dbReference type="Proteomes" id="UP000224567">
    <property type="component" value="Unassembled WGS sequence"/>
</dbReference>
<keyword evidence="8" id="KW-1185">Reference proteome</keyword>
<keyword evidence="5" id="KW-0325">Glycoprotein</keyword>
<dbReference type="STRING" id="33114.A0A2G2XC47"/>
<evidence type="ECO:0000256" key="3">
    <source>
        <dbReference type="ARBA" id="ARBA00022679"/>
    </source>
</evidence>
<keyword evidence="2" id="KW-0328">Glycosyltransferase</keyword>
<proteinExistence type="predicted"/>
<accession>A0A2G2XC47</accession>
<comment type="subcellular location">
    <subcellularLocation>
        <location evidence="1">Membrane</location>
        <topology evidence="1">Single-pass type II membrane protein</topology>
    </subcellularLocation>
</comment>
<comment type="caution">
    <text evidence="7">The sequence shown here is derived from an EMBL/GenBank/DDBJ whole genome shotgun (WGS) entry which is preliminary data.</text>
</comment>
<keyword evidence="3" id="KW-0808">Transferase</keyword>
<evidence type="ECO:0000256" key="2">
    <source>
        <dbReference type="ARBA" id="ARBA00022676"/>
    </source>
</evidence>
<feature type="compositionally biased region" description="Basic and acidic residues" evidence="6">
    <location>
        <begin position="122"/>
        <end position="136"/>
    </location>
</feature>
<dbReference type="GO" id="GO:0016757">
    <property type="term" value="F:glycosyltransferase activity"/>
    <property type="evidence" value="ECO:0007669"/>
    <property type="project" value="UniProtKB-KW"/>
</dbReference>
<reference evidence="7 8" key="1">
    <citation type="journal article" date="2017" name="Genome Biol.">
        <title>New reference genome sequences of hot pepper reveal the massive evolution of plant disease-resistance genes by retroduplication.</title>
        <authorList>
            <person name="Kim S."/>
            <person name="Park J."/>
            <person name="Yeom S.I."/>
            <person name="Kim Y.M."/>
            <person name="Seo E."/>
            <person name="Kim K.T."/>
            <person name="Kim M.S."/>
            <person name="Lee J.M."/>
            <person name="Cheong K."/>
            <person name="Shin H.S."/>
            <person name="Kim S.B."/>
            <person name="Han K."/>
            <person name="Lee J."/>
            <person name="Park M."/>
            <person name="Lee H.A."/>
            <person name="Lee H.Y."/>
            <person name="Lee Y."/>
            <person name="Oh S."/>
            <person name="Lee J.H."/>
            <person name="Choi E."/>
            <person name="Choi E."/>
            <person name="Lee S.E."/>
            <person name="Jeon J."/>
            <person name="Kim H."/>
            <person name="Choi G."/>
            <person name="Song H."/>
            <person name="Lee J."/>
            <person name="Lee S.C."/>
            <person name="Kwon J.K."/>
            <person name="Lee H.Y."/>
            <person name="Koo N."/>
            <person name="Hong Y."/>
            <person name="Kim R.W."/>
            <person name="Kang W.H."/>
            <person name="Huh J.H."/>
            <person name="Kang B.C."/>
            <person name="Yang T.J."/>
            <person name="Lee Y.H."/>
            <person name="Bennetzen J.L."/>
            <person name="Choi D."/>
        </authorList>
    </citation>
    <scope>NUCLEOTIDE SEQUENCE [LARGE SCALE GENOMIC DNA]</scope>
    <source>
        <strain evidence="8">cv. PBC81</strain>
    </source>
</reference>
<organism evidence="7 8">
    <name type="scientific">Capsicum baccatum</name>
    <name type="common">Peruvian pepper</name>
    <dbReference type="NCBI Taxonomy" id="33114"/>
    <lineage>
        <taxon>Eukaryota</taxon>
        <taxon>Viridiplantae</taxon>
        <taxon>Streptophyta</taxon>
        <taxon>Embryophyta</taxon>
        <taxon>Tracheophyta</taxon>
        <taxon>Spermatophyta</taxon>
        <taxon>Magnoliopsida</taxon>
        <taxon>eudicotyledons</taxon>
        <taxon>Gunneridae</taxon>
        <taxon>Pentapetalae</taxon>
        <taxon>asterids</taxon>
        <taxon>lamiids</taxon>
        <taxon>Solanales</taxon>
        <taxon>Solanaceae</taxon>
        <taxon>Solanoideae</taxon>
        <taxon>Capsiceae</taxon>
        <taxon>Capsicum</taxon>
    </lineage>
</organism>
<evidence type="ECO:0000313" key="8">
    <source>
        <dbReference type="Proteomes" id="UP000224567"/>
    </source>
</evidence>
<dbReference type="Pfam" id="PF02485">
    <property type="entry name" value="Branch"/>
    <property type="match status" value="1"/>
</dbReference>
<evidence type="ECO:0000256" key="1">
    <source>
        <dbReference type="ARBA" id="ARBA00004606"/>
    </source>
</evidence>
<dbReference type="OrthoDB" id="191334at2759"/>
<gene>
    <name evidence="7" type="ORF">CQW23_03541</name>
</gene>
<evidence type="ECO:0000256" key="6">
    <source>
        <dbReference type="SAM" id="MobiDB-lite"/>
    </source>
</evidence>
<name>A0A2G2XC47_CAPBA</name>
<reference evidence="8" key="2">
    <citation type="journal article" date="2017" name="J. Anim. Genet.">
        <title>Multiple reference genome sequences of hot pepper reveal the massive evolution of plant disease resistance genes by retroduplication.</title>
        <authorList>
            <person name="Kim S."/>
            <person name="Park J."/>
            <person name="Yeom S.-I."/>
            <person name="Kim Y.-M."/>
            <person name="Seo E."/>
            <person name="Kim K.-T."/>
            <person name="Kim M.-S."/>
            <person name="Lee J.M."/>
            <person name="Cheong K."/>
            <person name="Shin H.-S."/>
            <person name="Kim S.-B."/>
            <person name="Han K."/>
            <person name="Lee J."/>
            <person name="Park M."/>
            <person name="Lee H.-A."/>
            <person name="Lee H.-Y."/>
            <person name="Lee Y."/>
            <person name="Oh S."/>
            <person name="Lee J.H."/>
            <person name="Choi E."/>
            <person name="Choi E."/>
            <person name="Lee S.E."/>
            <person name="Jeon J."/>
            <person name="Kim H."/>
            <person name="Choi G."/>
            <person name="Song H."/>
            <person name="Lee J."/>
            <person name="Lee S.-C."/>
            <person name="Kwon J.-K."/>
            <person name="Lee H.-Y."/>
            <person name="Koo N."/>
            <person name="Hong Y."/>
            <person name="Kim R.W."/>
            <person name="Kang W.-H."/>
            <person name="Huh J.H."/>
            <person name="Kang B.-C."/>
            <person name="Yang T.-J."/>
            <person name="Lee Y.-H."/>
            <person name="Bennetzen J.L."/>
            <person name="Choi D."/>
        </authorList>
    </citation>
    <scope>NUCLEOTIDE SEQUENCE [LARGE SCALE GENOMIC DNA]</scope>
    <source>
        <strain evidence="8">cv. PBC81</strain>
    </source>
</reference>
<dbReference type="EMBL" id="MLFT02000002">
    <property type="protein sequence ID" value="PHT55055.1"/>
    <property type="molecule type" value="Genomic_DNA"/>
</dbReference>
<protein>
    <submittedName>
        <fullName evidence="7">Uncharacterized protein</fullName>
    </submittedName>
</protein>
<dbReference type="AlphaFoldDB" id="A0A2G2XC47"/>
<evidence type="ECO:0000313" key="7">
    <source>
        <dbReference type="EMBL" id="PHT55055.1"/>
    </source>
</evidence>
<sequence>MRILDMVDPIWNISILHNTVRELQRLQVNELQWELAAVKARMLREIRRLKRALLLLVDGWLKLQKQYTCIPDEHYVQTLLVMHDFEGELESRTITYTEWNESVTNIEKKPSDAVSGPISPMDARRSRDDSDPNDIR</sequence>
<dbReference type="GO" id="GO:0016020">
    <property type="term" value="C:membrane"/>
    <property type="evidence" value="ECO:0007669"/>
    <property type="project" value="UniProtKB-SubCell"/>
</dbReference>
<dbReference type="InterPro" id="IPR003406">
    <property type="entry name" value="Glyco_trans_14"/>
</dbReference>
<feature type="region of interest" description="Disordered" evidence="6">
    <location>
        <begin position="107"/>
        <end position="136"/>
    </location>
</feature>
<evidence type="ECO:0000256" key="5">
    <source>
        <dbReference type="ARBA" id="ARBA00023180"/>
    </source>
</evidence>